<dbReference type="Gene3D" id="2.60.290.11">
    <property type="entry name" value="TM1070-like"/>
    <property type="match status" value="1"/>
</dbReference>
<dbReference type="RefSeq" id="WP_139064625.1">
    <property type="nucleotide sequence ID" value="NZ_CP040812.1"/>
</dbReference>
<protein>
    <submittedName>
        <fullName evidence="1">Sensory rhodopsin transducer</fullName>
    </submittedName>
</protein>
<dbReference type="SUPFAM" id="SSF89232">
    <property type="entry name" value="Hypothetical protein TM1070"/>
    <property type="match status" value="1"/>
</dbReference>
<dbReference type="Pfam" id="PF07100">
    <property type="entry name" value="ASRT"/>
    <property type="match status" value="1"/>
</dbReference>
<dbReference type="InterPro" id="IPR009794">
    <property type="entry name" value="ASRT"/>
</dbReference>
<name>A0A5B7X010_9FLAO</name>
<dbReference type="EMBL" id="CP040812">
    <property type="protein sequence ID" value="QCY68008.1"/>
    <property type="molecule type" value="Genomic_DNA"/>
</dbReference>
<organism evidence="1 2">
    <name type="scientific">Antarcticibacterium flavum</name>
    <dbReference type="NCBI Taxonomy" id="2058175"/>
    <lineage>
        <taxon>Bacteria</taxon>
        <taxon>Pseudomonadati</taxon>
        <taxon>Bacteroidota</taxon>
        <taxon>Flavobacteriia</taxon>
        <taxon>Flavobacteriales</taxon>
        <taxon>Flavobacteriaceae</taxon>
        <taxon>Antarcticibacterium</taxon>
    </lineage>
</organism>
<reference evidence="1 2" key="1">
    <citation type="submission" date="2019-06" db="EMBL/GenBank/DDBJ databases">
        <title>Complete genome sequence of Antarcticibacterium flavum KCTC 52984T from an Antarctic marine sediment.</title>
        <authorList>
            <person name="Lee Y.M."/>
            <person name="Shin S.C."/>
        </authorList>
    </citation>
    <scope>NUCLEOTIDE SEQUENCE [LARGE SCALE GENOMIC DNA]</scope>
    <source>
        <strain evidence="1 2">KCTC 52984</strain>
    </source>
</reference>
<accession>A0A5B7X010</accession>
<dbReference type="PIRSF" id="PIRSF008711">
    <property type="entry name" value="UCP008711"/>
    <property type="match status" value="1"/>
</dbReference>
<keyword evidence="2" id="KW-1185">Reference proteome</keyword>
<gene>
    <name evidence="1" type="ORF">FHG64_00565</name>
</gene>
<dbReference type="OrthoDB" id="512504at2"/>
<sequence>MMKEIGKLDWAFSAGRIPFQSTGKEPEFISHDKIAVLNVSEEEALIEMVIFYENVKPVGTYSVKVQPKRVKKIRFNDLIDPEAMKLERNYSCYIKSNVKVVVQFSRMNTGSNYNAEMGSMAFPVET</sequence>
<dbReference type="AlphaFoldDB" id="A0A5B7X010"/>
<dbReference type="Proteomes" id="UP000309016">
    <property type="component" value="Chromosome"/>
</dbReference>
<proteinExistence type="predicted"/>
<dbReference type="InterPro" id="IPR036698">
    <property type="entry name" value="TM1070-like_sf"/>
</dbReference>
<evidence type="ECO:0000313" key="1">
    <source>
        <dbReference type="EMBL" id="QCY68008.1"/>
    </source>
</evidence>
<dbReference type="KEGG" id="afla:FHG64_00565"/>
<evidence type="ECO:0000313" key="2">
    <source>
        <dbReference type="Proteomes" id="UP000309016"/>
    </source>
</evidence>